<dbReference type="InterPro" id="IPR043712">
    <property type="entry name" value="DUF5652"/>
</dbReference>
<dbReference type="AlphaFoldDB" id="A0A0G0D519"/>
<sequence>MEQLPPSVVILIMLLVIWTLPWKIYSLWLAAKHDHKKWFVAIVLLNTIGILEIFYIRKIAKKSWAEVKEDFRDAWNSFK</sequence>
<evidence type="ECO:0000256" key="1">
    <source>
        <dbReference type="SAM" id="Phobius"/>
    </source>
</evidence>
<evidence type="ECO:0000313" key="3">
    <source>
        <dbReference type="EMBL" id="KKP89324.1"/>
    </source>
</evidence>
<accession>A0A0G0D519</accession>
<keyword evidence="1" id="KW-0812">Transmembrane</keyword>
<proteinExistence type="predicted"/>
<name>A0A0G0D519_9BACT</name>
<keyword evidence="1" id="KW-0472">Membrane</keyword>
<dbReference type="Proteomes" id="UP000034798">
    <property type="component" value="Unassembled WGS sequence"/>
</dbReference>
<evidence type="ECO:0000313" key="4">
    <source>
        <dbReference type="Proteomes" id="UP000034798"/>
    </source>
</evidence>
<gene>
    <name evidence="3" type="ORF">UR91_C0004G0018</name>
</gene>
<reference evidence="3 4" key="1">
    <citation type="journal article" date="2015" name="Nature">
        <title>rRNA introns, odd ribosomes, and small enigmatic genomes across a large radiation of phyla.</title>
        <authorList>
            <person name="Brown C.T."/>
            <person name="Hug L.A."/>
            <person name="Thomas B.C."/>
            <person name="Sharon I."/>
            <person name="Castelle C.J."/>
            <person name="Singh A."/>
            <person name="Wilkins M.J."/>
            <person name="Williams K.H."/>
            <person name="Banfield J.F."/>
        </authorList>
    </citation>
    <scope>NUCLEOTIDE SEQUENCE [LARGE SCALE GENOMIC DNA]</scope>
</reference>
<dbReference type="EMBL" id="LBQZ01000004">
    <property type="protein sequence ID" value="KKP89324.1"/>
    <property type="molecule type" value="Genomic_DNA"/>
</dbReference>
<feature type="domain" description="DUF5652" evidence="2">
    <location>
        <begin position="3"/>
        <end position="63"/>
    </location>
</feature>
<dbReference type="Pfam" id="PF18893">
    <property type="entry name" value="DUF5652"/>
    <property type="match status" value="1"/>
</dbReference>
<keyword evidence="1" id="KW-1133">Transmembrane helix</keyword>
<organism evidence="3 4">
    <name type="scientific">Candidatus Nomurabacteria bacterium GW2011_GWC2_35_8</name>
    <dbReference type="NCBI Taxonomy" id="1618752"/>
    <lineage>
        <taxon>Bacteria</taxon>
        <taxon>Candidatus Nomuraibacteriota</taxon>
    </lineage>
</organism>
<protein>
    <submittedName>
        <fullName evidence="3">Membrane protein</fullName>
    </submittedName>
</protein>
<comment type="caution">
    <text evidence="3">The sequence shown here is derived from an EMBL/GenBank/DDBJ whole genome shotgun (WGS) entry which is preliminary data.</text>
</comment>
<feature type="transmembrane region" description="Helical" evidence="1">
    <location>
        <begin position="7"/>
        <end position="25"/>
    </location>
</feature>
<evidence type="ECO:0000259" key="2">
    <source>
        <dbReference type="Pfam" id="PF18893"/>
    </source>
</evidence>
<feature type="transmembrane region" description="Helical" evidence="1">
    <location>
        <begin position="37"/>
        <end position="56"/>
    </location>
</feature>